<dbReference type="Pfam" id="PF13439">
    <property type="entry name" value="Glyco_transf_4"/>
    <property type="match status" value="1"/>
</dbReference>
<dbReference type="RefSeq" id="WP_125013981.1">
    <property type="nucleotide sequence ID" value="NZ_RQVR01000024.1"/>
</dbReference>
<comment type="caution">
    <text evidence="2">The sequence shown here is derived from an EMBL/GenBank/DDBJ whole genome shotgun (WGS) entry which is preliminary data.</text>
</comment>
<name>A0A3P3W289_9FLAO</name>
<dbReference type="Proteomes" id="UP000271937">
    <property type="component" value="Unassembled WGS sequence"/>
</dbReference>
<sequence length="413" mass="47390">MKILQISTGYDISFNGGITNYVRNISNELIEGGHDVTVLYSQDNGQKKDYKFEIINIETILRPFHLSSVITNNDCQKIDEIVRNLNPDIIHVHMMIDLPIDVLAIFKKYSKVVVSLHDYSYVCNRIILLDRNGKNCLNSDENRRCNTCISLEESIDNRIFGGSLRRFAKGINVDKLANSSNHYEKFKVGQKLFSEMDSIIAVSNRVKDIYISNGFVNNQFYVNHIGNYTAEKEFRDSFGIRKNINYGERIKFGFIGNLNYHKGSEVFLKLAKDSKHEFHIYGGIDPAVNEEIRTMKNVFYHGKYTHDQLKDILKNVDFGLVLPIWEDNAPQVIFEFLNSGIPIIGTRMGGLPDFINESNGVLFENMEEEIIKIKSFIESNAVFNFYNSVINSIKGTKTAGEHMKDLLEIYEKI</sequence>
<dbReference type="Pfam" id="PF13692">
    <property type="entry name" value="Glyco_trans_1_4"/>
    <property type="match status" value="1"/>
</dbReference>
<organism evidence="2 3">
    <name type="scientific">Flavobacterium macacae</name>
    <dbReference type="NCBI Taxonomy" id="2488993"/>
    <lineage>
        <taxon>Bacteria</taxon>
        <taxon>Pseudomonadati</taxon>
        <taxon>Bacteroidota</taxon>
        <taxon>Flavobacteriia</taxon>
        <taxon>Flavobacteriales</taxon>
        <taxon>Flavobacteriaceae</taxon>
        <taxon>Flavobacterium</taxon>
    </lineage>
</organism>
<dbReference type="InterPro" id="IPR028098">
    <property type="entry name" value="Glyco_trans_4-like_N"/>
</dbReference>
<dbReference type="OrthoDB" id="9790710at2"/>
<evidence type="ECO:0000313" key="2">
    <source>
        <dbReference type="EMBL" id="RRJ88478.1"/>
    </source>
</evidence>
<evidence type="ECO:0000259" key="1">
    <source>
        <dbReference type="Pfam" id="PF13439"/>
    </source>
</evidence>
<dbReference type="EMBL" id="RQVR01000024">
    <property type="protein sequence ID" value="RRJ88478.1"/>
    <property type="molecule type" value="Genomic_DNA"/>
</dbReference>
<keyword evidence="2" id="KW-0808">Transferase</keyword>
<dbReference type="Gene3D" id="3.40.50.2000">
    <property type="entry name" value="Glycogen Phosphorylase B"/>
    <property type="match status" value="2"/>
</dbReference>
<dbReference type="AlphaFoldDB" id="A0A3P3W289"/>
<dbReference type="GO" id="GO:0016757">
    <property type="term" value="F:glycosyltransferase activity"/>
    <property type="evidence" value="ECO:0007669"/>
    <property type="project" value="TreeGrafter"/>
</dbReference>
<keyword evidence="3" id="KW-1185">Reference proteome</keyword>
<dbReference type="PANTHER" id="PTHR45947">
    <property type="entry name" value="SULFOQUINOVOSYL TRANSFERASE SQD2"/>
    <property type="match status" value="1"/>
</dbReference>
<gene>
    <name evidence="2" type="ORF">EG849_14445</name>
</gene>
<accession>A0A3P3W289</accession>
<proteinExistence type="predicted"/>
<evidence type="ECO:0000313" key="3">
    <source>
        <dbReference type="Proteomes" id="UP000271937"/>
    </source>
</evidence>
<dbReference type="InterPro" id="IPR050194">
    <property type="entry name" value="Glycosyltransferase_grp1"/>
</dbReference>
<reference evidence="2 3" key="1">
    <citation type="submission" date="2018-11" db="EMBL/GenBank/DDBJ databases">
        <title>Flavobacterium sp. nov., YIM 102600 draft genome.</title>
        <authorList>
            <person name="Li G."/>
            <person name="Jiang Y."/>
        </authorList>
    </citation>
    <scope>NUCLEOTIDE SEQUENCE [LARGE SCALE GENOMIC DNA]</scope>
    <source>
        <strain evidence="2 3">YIM 102600</strain>
    </source>
</reference>
<dbReference type="SUPFAM" id="SSF53756">
    <property type="entry name" value="UDP-Glycosyltransferase/glycogen phosphorylase"/>
    <property type="match status" value="1"/>
</dbReference>
<feature type="domain" description="Glycosyltransferase subfamily 4-like N-terminal" evidence="1">
    <location>
        <begin position="16"/>
        <end position="121"/>
    </location>
</feature>
<dbReference type="PANTHER" id="PTHR45947:SF3">
    <property type="entry name" value="SULFOQUINOVOSYL TRANSFERASE SQD2"/>
    <property type="match status" value="1"/>
</dbReference>
<protein>
    <submittedName>
        <fullName evidence="2">Glycosyltransferase</fullName>
    </submittedName>
</protein>